<evidence type="ECO:0000256" key="7">
    <source>
        <dbReference type="ARBA" id="ARBA00023136"/>
    </source>
</evidence>
<keyword evidence="5 8" id="KW-1133">Transmembrane helix</keyword>
<comment type="subcellular location">
    <subcellularLocation>
        <location evidence="1 8">Membrane</location>
        <topology evidence="1 8">Multi-pass membrane protein</topology>
    </subcellularLocation>
</comment>
<organism evidence="10 11">
    <name type="scientific">Exophiala sideris</name>
    <dbReference type="NCBI Taxonomy" id="1016849"/>
    <lineage>
        <taxon>Eukaryota</taxon>
        <taxon>Fungi</taxon>
        <taxon>Dikarya</taxon>
        <taxon>Ascomycota</taxon>
        <taxon>Pezizomycotina</taxon>
        <taxon>Eurotiomycetes</taxon>
        <taxon>Chaetothyriomycetidae</taxon>
        <taxon>Chaetothyriales</taxon>
        <taxon>Herpotrichiellaceae</taxon>
        <taxon>Exophiala</taxon>
    </lineage>
</organism>
<dbReference type="GO" id="GO:0005886">
    <property type="term" value="C:plasma membrane"/>
    <property type="evidence" value="ECO:0007669"/>
    <property type="project" value="TreeGrafter"/>
</dbReference>
<keyword evidence="6 8" id="KW-0406">Ion transport</keyword>
<protein>
    <recommendedName>
        <fullName evidence="12">Zinc-regulated transporter 1</fullName>
    </recommendedName>
</protein>
<dbReference type="GO" id="GO:0000006">
    <property type="term" value="F:high-affinity zinc transmembrane transporter activity"/>
    <property type="evidence" value="ECO:0007669"/>
    <property type="project" value="TreeGrafter"/>
</dbReference>
<evidence type="ECO:0000256" key="2">
    <source>
        <dbReference type="ARBA" id="ARBA00006939"/>
    </source>
</evidence>
<feature type="transmembrane region" description="Helical" evidence="8">
    <location>
        <begin position="75"/>
        <end position="97"/>
    </location>
</feature>
<feature type="transmembrane region" description="Helical" evidence="8">
    <location>
        <begin position="372"/>
        <end position="390"/>
    </location>
</feature>
<dbReference type="InterPro" id="IPR004698">
    <property type="entry name" value="Zn/Fe_permease_fun/pln"/>
</dbReference>
<evidence type="ECO:0000256" key="5">
    <source>
        <dbReference type="ARBA" id="ARBA00022989"/>
    </source>
</evidence>
<dbReference type="STRING" id="1016849.A0A0D1Y906"/>
<keyword evidence="3 8" id="KW-0813">Transport</keyword>
<comment type="caution">
    <text evidence="8">Lacks conserved residue(s) required for the propagation of feature annotation.</text>
</comment>
<feature type="compositionally biased region" description="Polar residues" evidence="9">
    <location>
        <begin position="195"/>
        <end position="204"/>
    </location>
</feature>
<dbReference type="OrthoDB" id="4521671at2759"/>
<evidence type="ECO:0000256" key="8">
    <source>
        <dbReference type="RuleBase" id="RU362088"/>
    </source>
</evidence>
<dbReference type="PANTHER" id="PTHR11040:SF32">
    <property type="entry name" value="ZINC-REGULATED TRANSPORTER 1"/>
    <property type="match status" value="1"/>
</dbReference>
<dbReference type="Pfam" id="PF02535">
    <property type="entry name" value="Zip"/>
    <property type="match status" value="1"/>
</dbReference>
<dbReference type="NCBIfam" id="TIGR00820">
    <property type="entry name" value="zip"/>
    <property type="match status" value="1"/>
</dbReference>
<feature type="transmembrane region" description="Helical" evidence="8">
    <location>
        <begin position="332"/>
        <end position="351"/>
    </location>
</feature>
<evidence type="ECO:0008006" key="12">
    <source>
        <dbReference type="Google" id="ProtNLM"/>
    </source>
</evidence>
<keyword evidence="7 8" id="KW-0472">Membrane</keyword>
<feature type="region of interest" description="Disordered" evidence="9">
    <location>
        <begin position="179"/>
        <end position="211"/>
    </location>
</feature>
<evidence type="ECO:0000313" key="10">
    <source>
        <dbReference type="EMBL" id="KIV79397.1"/>
    </source>
</evidence>
<sequence>MSHNYPFGITNPSCVDLDTADPRDVTCYIQYSGNDYNGDLGARISSVFVILIISSAVTFFPVLATRVKNLRIPLYVYLFARYFGTGVIIATGFIHLLDPSYYEIGMNTCVGMTGSWSLYSWPPAIALSTVMLTFLMDFIAERYVEKKYGIAQQQNVNPTENDLRSGSVDAAMLRYEFSRRQSSARGSREIDRPNDTIQQQQPPSQRDVAERKNTQTFATIEEEKEHATHVAFRQQIAAFLILEFGIIFHSVIIGLTLGSSGPEFSVLYPVIVFHQSFEGLGIGARLSAIPFPKKYHWMPWWLCAGYGLTTPIAIAIGLGIRTTYNANSYTANVVAGLLDSISAGILIYTGLVELMARDFLFSPERTNNDRQLAFMAICMLLGAGLMALLGKWA</sequence>
<name>A0A0D1Y906_9EURO</name>
<dbReference type="GO" id="GO:0071578">
    <property type="term" value="P:zinc ion import across plasma membrane"/>
    <property type="evidence" value="ECO:0007669"/>
    <property type="project" value="TreeGrafter"/>
</dbReference>
<keyword evidence="4 8" id="KW-0812">Transmembrane</keyword>
<dbReference type="PANTHER" id="PTHR11040">
    <property type="entry name" value="ZINC/IRON TRANSPORTER"/>
    <property type="match status" value="1"/>
</dbReference>
<comment type="similarity">
    <text evidence="2 8">Belongs to the ZIP transporter (TC 2.A.5) family.</text>
</comment>
<dbReference type="HOGENOM" id="CLU_027089_0_2_1"/>
<dbReference type="AlphaFoldDB" id="A0A0D1Y906"/>
<dbReference type="Proteomes" id="UP000053599">
    <property type="component" value="Unassembled WGS sequence"/>
</dbReference>
<evidence type="ECO:0000256" key="1">
    <source>
        <dbReference type="ARBA" id="ARBA00004141"/>
    </source>
</evidence>
<feature type="transmembrane region" description="Helical" evidence="8">
    <location>
        <begin position="44"/>
        <end position="63"/>
    </location>
</feature>
<evidence type="ECO:0000256" key="4">
    <source>
        <dbReference type="ARBA" id="ARBA00022692"/>
    </source>
</evidence>
<dbReference type="EMBL" id="KN846953">
    <property type="protein sequence ID" value="KIV79397.1"/>
    <property type="molecule type" value="Genomic_DNA"/>
</dbReference>
<dbReference type="InterPro" id="IPR003689">
    <property type="entry name" value="ZIP"/>
</dbReference>
<reference evidence="10 11" key="1">
    <citation type="submission" date="2015-01" db="EMBL/GenBank/DDBJ databases">
        <title>The Genome Sequence of Exophiala sideris CBS121828.</title>
        <authorList>
            <consortium name="The Broad Institute Genomics Platform"/>
            <person name="Cuomo C."/>
            <person name="de Hoog S."/>
            <person name="Gorbushina A."/>
            <person name="Stielow B."/>
            <person name="Teixiera M."/>
            <person name="Abouelleil A."/>
            <person name="Chapman S.B."/>
            <person name="Priest M."/>
            <person name="Young S.K."/>
            <person name="Wortman J."/>
            <person name="Nusbaum C."/>
            <person name="Birren B."/>
        </authorList>
    </citation>
    <scope>NUCLEOTIDE SEQUENCE [LARGE SCALE GENOMIC DNA]</scope>
    <source>
        <strain evidence="10 11">CBS 121828</strain>
    </source>
</reference>
<evidence type="ECO:0000313" key="11">
    <source>
        <dbReference type="Proteomes" id="UP000053599"/>
    </source>
</evidence>
<proteinExistence type="inferred from homology"/>
<feature type="transmembrane region" description="Helical" evidence="8">
    <location>
        <begin position="300"/>
        <end position="320"/>
    </location>
</feature>
<evidence type="ECO:0000256" key="3">
    <source>
        <dbReference type="ARBA" id="ARBA00022448"/>
    </source>
</evidence>
<gene>
    <name evidence="10" type="ORF">PV11_06960</name>
</gene>
<feature type="transmembrane region" description="Helical" evidence="8">
    <location>
        <begin position="121"/>
        <end position="140"/>
    </location>
</feature>
<feature type="transmembrane region" description="Helical" evidence="8">
    <location>
        <begin position="236"/>
        <end position="260"/>
    </location>
</feature>
<evidence type="ECO:0000256" key="6">
    <source>
        <dbReference type="ARBA" id="ARBA00023065"/>
    </source>
</evidence>
<evidence type="ECO:0000256" key="9">
    <source>
        <dbReference type="SAM" id="MobiDB-lite"/>
    </source>
</evidence>
<accession>A0A0D1Y906</accession>